<keyword evidence="3" id="KW-0676">Redox-active center</keyword>
<evidence type="ECO:0000256" key="4">
    <source>
        <dbReference type="ARBA" id="ARBA00038337"/>
    </source>
</evidence>
<dbReference type="Gene3D" id="3.40.30.10">
    <property type="entry name" value="Glutaredoxin"/>
    <property type="match status" value="1"/>
</dbReference>
<dbReference type="InterPro" id="IPR013766">
    <property type="entry name" value="Thioredoxin_domain"/>
</dbReference>
<keyword evidence="1" id="KW-0813">Transport</keyword>
<comment type="caution">
    <text evidence="6">The sequence shown here is derived from an EMBL/GenBank/DDBJ whole genome shotgun (WGS) entry which is preliminary data.</text>
</comment>
<evidence type="ECO:0000313" key="7">
    <source>
        <dbReference type="Proteomes" id="UP000825935"/>
    </source>
</evidence>
<accession>A0A8T2VD03</accession>
<feature type="domain" description="Thioredoxin" evidence="5">
    <location>
        <begin position="54"/>
        <end position="173"/>
    </location>
</feature>
<dbReference type="OrthoDB" id="1903868at2759"/>
<gene>
    <name evidence="6" type="ORF">KP509_03G082000</name>
</gene>
<keyword evidence="7" id="KW-1185">Reference proteome</keyword>
<dbReference type="Proteomes" id="UP000825935">
    <property type="component" value="Chromosome 3"/>
</dbReference>
<sequence>MRMLRARGCWKGLRLLSGLSVHPSQSPRLHAIALAQSTATSLESSSPIRPIFSRTFATDASDSSVIAVKNDAEYVSALNLAQENKGVAVVYFTAKWCGPCRMVSPVIDQLSTKYDKATFLKVDIDEEKLQAIVSEERITSVPTFRCYQGGKVVDQLVGADVQSLKNKVALLCES</sequence>
<dbReference type="InterPro" id="IPR036249">
    <property type="entry name" value="Thioredoxin-like_sf"/>
</dbReference>
<dbReference type="Pfam" id="PF00085">
    <property type="entry name" value="Thioredoxin"/>
    <property type="match status" value="1"/>
</dbReference>
<dbReference type="EMBL" id="CM035408">
    <property type="protein sequence ID" value="KAH7442319.1"/>
    <property type="molecule type" value="Genomic_DNA"/>
</dbReference>
<evidence type="ECO:0000256" key="2">
    <source>
        <dbReference type="ARBA" id="ARBA00023157"/>
    </source>
</evidence>
<dbReference type="AlphaFoldDB" id="A0A8T2VD03"/>
<dbReference type="CDD" id="cd02947">
    <property type="entry name" value="TRX_family"/>
    <property type="match status" value="1"/>
</dbReference>
<reference evidence="6" key="1">
    <citation type="submission" date="2021-08" db="EMBL/GenBank/DDBJ databases">
        <title>WGS assembly of Ceratopteris richardii.</title>
        <authorList>
            <person name="Marchant D.B."/>
            <person name="Chen G."/>
            <person name="Jenkins J."/>
            <person name="Shu S."/>
            <person name="Leebens-Mack J."/>
            <person name="Grimwood J."/>
            <person name="Schmutz J."/>
            <person name="Soltis P."/>
            <person name="Soltis D."/>
            <person name="Chen Z.-H."/>
        </authorList>
    </citation>
    <scope>NUCLEOTIDE SEQUENCE</scope>
    <source>
        <strain evidence="6">Whitten #5841</strain>
        <tissue evidence="6">Leaf</tissue>
    </source>
</reference>
<dbReference type="InterPro" id="IPR017937">
    <property type="entry name" value="Thioredoxin_CS"/>
</dbReference>
<evidence type="ECO:0000313" key="6">
    <source>
        <dbReference type="EMBL" id="KAH7442319.1"/>
    </source>
</evidence>
<dbReference type="PANTHER" id="PTHR46115">
    <property type="entry name" value="THIOREDOXIN-LIKE PROTEIN 1"/>
    <property type="match status" value="1"/>
</dbReference>
<proteinExistence type="inferred from homology"/>
<evidence type="ECO:0000259" key="5">
    <source>
        <dbReference type="PROSITE" id="PS51352"/>
    </source>
</evidence>
<dbReference type="OMA" id="HAVFYFT"/>
<dbReference type="PROSITE" id="PS00194">
    <property type="entry name" value="THIOREDOXIN_1"/>
    <property type="match status" value="1"/>
</dbReference>
<protein>
    <recommendedName>
        <fullName evidence="5">Thioredoxin domain-containing protein</fullName>
    </recommendedName>
</protein>
<evidence type="ECO:0000256" key="1">
    <source>
        <dbReference type="ARBA" id="ARBA00022982"/>
    </source>
</evidence>
<name>A0A8T2VD03_CERRI</name>
<dbReference type="PROSITE" id="PS51352">
    <property type="entry name" value="THIOREDOXIN_2"/>
    <property type="match status" value="1"/>
</dbReference>
<dbReference type="FunFam" id="3.40.30.10:FF:000245">
    <property type="entry name" value="Thioredoxin"/>
    <property type="match status" value="1"/>
</dbReference>
<organism evidence="6 7">
    <name type="scientific">Ceratopteris richardii</name>
    <name type="common">Triangle waterfern</name>
    <dbReference type="NCBI Taxonomy" id="49495"/>
    <lineage>
        <taxon>Eukaryota</taxon>
        <taxon>Viridiplantae</taxon>
        <taxon>Streptophyta</taxon>
        <taxon>Embryophyta</taxon>
        <taxon>Tracheophyta</taxon>
        <taxon>Polypodiopsida</taxon>
        <taxon>Polypodiidae</taxon>
        <taxon>Polypodiales</taxon>
        <taxon>Pteridineae</taxon>
        <taxon>Pteridaceae</taxon>
        <taxon>Parkerioideae</taxon>
        <taxon>Ceratopteris</taxon>
    </lineage>
</organism>
<keyword evidence="2" id="KW-1015">Disulfide bond</keyword>
<keyword evidence="1" id="KW-0249">Electron transport</keyword>
<dbReference type="SUPFAM" id="SSF52833">
    <property type="entry name" value="Thioredoxin-like"/>
    <property type="match status" value="1"/>
</dbReference>
<evidence type="ECO:0000256" key="3">
    <source>
        <dbReference type="ARBA" id="ARBA00023284"/>
    </source>
</evidence>
<comment type="similarity">
    <text evidence="4">Belongs to the thioredoxin family. Plant F-type subfamily.</text>
</comment>